<dbReference type="Proteomes" id="UP000007646">
    <property type="component" value="Unassembled WGS sequence"/>
</dbReference>
<evidence type="ECO:0000256" key="5">
    <source>
        <dbReference type="ARBA" id="ARBA00023015"/>
    </source>
</evidence>
<dbReference type="InterPro" id="IPR013761">
    <property type="entry name" value="SAM/pointed_sf"/>
</dbReference>
<dbReference type="SUPFAM" id="SSF47769">
    <property type="entry name" value="SAM/Pointed domain"/>
    <property type="match status" value="1"/>
</dbReference>
<dbReference type="GO" id="GO:0042393">
    <property type="term" value="F:histone binding"/>
    <property type="evidence" value="ECO:0007669"/>
    <property type="project" value="TreeGrafter"/>
</dbReference>
<dbReference type="SMART" id="SM00454">
    <property type="entry name" value="SAM"/>
    <property type="match status" value="1"/>
</dbReference>
<feature type="repeat" description="MBT" evidence="8">
    <location>
        <begin position="1"/>
        <end position="78"/>
    </location>
</feature>
<dbReference type="InterPro" id="IPR047531">
    <property type="entry name" value="SAM_Scm-like"/>
</dbReference>
<dbReference type="Gene3D" id="3.90.1150.190">
    <property type="entry name" value="SLED domain"/>
    <property type="match status" value="1"/>
</dbReference>
<evidence type="ECO:0000313" key="11">
    <source>
        <dbReference type="Ensembl" id="ENSLAFP00000018040.1"/>
    </source>
</evidence>
<keyword evidence="12" id="KW-1185">Reference proteome</keyword>
<evidence type="ECO:0000259" key="10">
    <source>
        <dbReference type="SMART" id="SM00454"/>
    </source>
</evidence>
<evidence type="ECO:0000256" key="8">
    <source>
        <dbReference type="PROSITE-ProRule" id="PRU00459"/>
    </source>
</evidence>
<dbReference type="PANTHER" id="PTHR12247:SF84">
    <property type="entry name" value="SEX COMB ON MIDLEG-LIKE PROTEIN 2"/>
    <property type="match status" value="1"/>
</dbReference>
<keyword evidence="6" id="KW-0804">Transcription</keyword>
<dbReference type="GO" id="GO:0045892">
    <property type="term" value="P:negative regulation of DNA-templated transcription"/>
    <property type="evidence" value="ECO:0007669"/>
    <property type="project" value="TreeGrafter"/>
</dbReference>
<dbReference type="FunFam" id="2.30.30.140:FF:000028">
    <property type="entry name" value="polycomb protein SCMH1 isoform X1"/>
    <property type="match status" value="1"/>
</dbReference>
<comment type="similarity">
    <text evidence="2">Belongs to the SCM family.</text>
</comment>
<dbReference type="CDD" id="cd20092">
    <property type="entry name" value="MBT_dScm-like_rpt2"/>
    <property type="match status" value="1"/>
</dbReference>
<evidence type="ECO:0000256" key="3">
    <source>
        <dbReference type="ARBA" id="ARBA00022491"/>
    </source>
</evidence>
<reference evidence="11 12" key="1">
    <citation type="submission" date="2009-06" db="EMBL/GenBank/DDBJ databases">
        <title>The Genome Sequence of Loxodonta africana (African elephant).</title>
        <authorList>
            <person name="Di Palma F."/>
            <person name="Heiman D."/>
            <person name="Young S."/>
            <person name="Johnson J."/>
            <person name="Lander E.S."/>
            <person name="Lindblad-Toh K."/>
        </authorList>
    </citation>
    <scope>NUCLEOTIDE SEQUENCE [LARGE SCALE GENOMIC DNA]</scope>
    <source>
        <strain evidence="11 12">Isolate ISIS603380</strain>
    </source>
</reference>
<dbReference type="Ensembl" id="ENSLAFT00000029400.1">
    <property type="protein sequence ID" value="ENSLAFP00000018040.1"/>
    <property type="gene ID" value="ENSLAFG00000027704.1"/>
</dbReference>
<dbReference type="GO" id="GO:0005634">
    <property type="term" value="C:nucleus"/>
    <property type="evidence" value="ECO:0007669"/>
    <property type="project" value="UniProtKB-SubCell"/>
</dbReference>
<protein>
    <recommendedName>
        <fullName evidence="10">SAM domain-containing protein</fullName>
    </recommendedName>
</protein>
<evidence type="ECO:0000256" key="2">
    <source>
        <dbReference type="ARBA" id="ARBA00008469"/>
    </source>
</evidence>
<dbReference type="InterPro" id="IPR038348">
    <property type="entry name" value="SLED_sf"/>
</dbReference>
<dbReference type="Pfam" id="PF00536">
    <property type="entry name" value="SAM_1"/>
    <property type="match status" value="1"/>
</dbReference>
<dbReference type="InterPro" id="IPR021987">
    <property type="entry name" value="SLED"/>
</dbReference>
<dbReference type="AlphaFoldDB" id="G3TR32"/>
<evidence type="ECO:0000256" key="6">
    <source>
        <dbReference type="ARBA" id="ARBA00023163"/>
    </source>
</evidence>
<dbReference type="eggNOG" id="KOG3766">
    <property type="taxonomic scope" value="Eukaryota"/>
</dbReference>
<evidence type="ECO:0000313" key="12">
    <source>
        <dbReference type="Proteomes" id="UP000007646"/>
    </source>
</evidence>
<dbReference type="CDD" id="cd09578">
    <property type="entry name" value="SAM_Scm"/>
    <property type="match status" value="1"/>
</dbReference>
<dbReference type="GO" id="GO:0003682">
    <property type="term" value="F:chromatin binding"/>
    <property type="evidence" value="ECO:0007669"/>
    <property type="project" value="TreeGrafter"/>
</dbReference>
<dbReference type="Gene3D" id="1.10.150.50">
    <property type="entry name" value="Transcription Factor, Ets-1"/>
    <property type="match status" value="1"/>
</dbReference>
<feature type="domain" description="SAM" evidence="10">
    <location>
        <begin position="437"/>
        <end position="506"/>
    </location>
</feature>
<dbReference type="PROSITE" id="PS51079">
    <property type="entry name" value="MBT"/>
    <property type="match status" value="1"/>
</dbReference>
<dbReference type="SMART" id="SM00561">
    <property type="entry name" value="MBT"/>
    <property type="match status" value="1"/>
</dbReference>
<dbReference type="InterPro" id="IPR004092">
    <property type="entry name" value="Mbt"/>
</dbReference>
<dbReference type="InterPro" id="IPR001660">
    <property type="entry name" value="SAM"/>
</dbReference>
<dbReference type="OMA" id="ENLCHSM"/>
<evidence type="ECO:0000256" key="9">
    <source>
        <dbReference type="SAM" id="MobiDB-lite"/>
    </source>
</evidence>
<comment type="subcellular location">
    <subcellularLocation>
        <location evidence="1">Nucleus</location>
    </subcellularLocation>
</comment>
<dbReference type="PANTHER" id="PTHR12247">
    <property type="entry name" value="POLYCOMB GROUP PROTEIN"/>
    <property type="match status" value="1"/>
</dbReference>
<sequence length="508" mass="57144">EPPKPALNNFEVGMKLEAIDRKNPYLICPATIGDVRGDEVHITFDGWSGAFDYWCKYDSRDIFPVGWCHLTGDVLQPPGANVWVPRIKSPSTILSRVKPSRNSTRKFKSPIPGLRPKAPGTIPFLSPSNLVPQVKNTYGKFPKPLIEEGKECPWPGKRGSPRQLRLPPMTALTGNTTESLMEQEKMNLPRSVVIFPQVCVYVNKHGNSGPHLDQKRIQQLPDHFGPGPVNVVLRRTVQACVDCALQTKTVFGFLKPDHRGGEIITASFDGENHSVQLPPVNSASFALRFLETFCQSLQCDNLLSSQPFSSYRSNTHSLVEHDNDKSGERKFFVHSSTITDYLFKTRDLMLISLKCKALASSSVTPFSLDLPVTHTFPHESSLPYLNEEAVRILISHQCCDDERKRNKIQSYTQKINHCSDKAKYHLSFFPHCSSKDPSSWSVEEVIQFMRQTDPQTSAPLADLFRQHEIDGKALLLLKSDVIMKYMGLKLGPALKLCHYIEKLKGGKY</sequence>
<feature type="region of interest" description="Disordered" evidence="9">
    <location>
        <begin position="149"/>
        <end position="169"/>
    </location>
</feature>
<dbReference type="Pfam" id="PF02820">
    <property type="entry name" value="MBT"/>
    <property type="match status" value="1"/>
</dbReference>
<dbReference type="STRING" id="9785.ENSLAFP00000018040"/>
<name>G3TR32_LOXAF</name>
<evidence type="ECO:0000256" key="1">
    <source>
        <dbReference type="ARBA" id="ARBA00004123"/>
    </source>
</evidence>
<evidence type="ECO:0000256" key="4">
    <source>
        <dbReference type="ARBA" id="ARBA00022737"/>
    </source>
</evidence>
<organism evidence="11 12">
    <name type="scientific">Loxodonta africana</name>
    <name type="common">African elephant</name>
    <dbReference type="NCBI Taxonomy" id="9785"/>
    <lineage>
        <taxon>Eukaryota</taxon>
        <taxon>Metazoa</taxon>
        <taxon>Chordata</taxon>
        <taxon>Craniata</taxon>
        <taxon>Vertebrata</taxon>
        <taxon>Euteleostomi</taxon>
        <taxon>Mammalia</taxon>
        <taxon>Eutheria</taxon>
        <taxon>Afrotheria</taxon>
        <taxon>Proboscidea</taxon>
        <taxon>Elephantidae</taxon>
        <taxon>Loxodonta</taxon>
    </lineage>
</organism>
<keyword evidence="4" id="KW-0677">Repeat</keyword>
<dbReference type="Gene3D" id="2.30.30.140">
    <property type="match status" value="1"/>
</dbReference>
<keyword evidence="5" id="KW-0805">Transcription regulation</keyword>
<dbReference type="GeneTree" id="ENSGT00940000159407"/>
<dbReference type="SUPFAM" id="SSF63748">
    <property type="entry name" value="Tudor/PWWP/MBT"/>
    <property type="match status" value="1"/>
</dbReference>
<dbReference type="InterPro" id="IPR050548">
    <property type="entry name" value="PcG_chromatin_remod_factors"/>
</dbReference>
<keyword evidence="3" id="KW-0678">Repressor</keyword>
<dbReference type="InParanoid" id="G3TR32"/>
<dbReference type="HOGENOM" id="CLU_015000_1_1_1"/>
<reference evidence="11" key="2">
    <citation type="submission" date="2025-08" db="UniProtKB">
        <authorList>
            <consortium name="Ensembl"/>
        </authorList>
    </citation>
    <scope>IDENTIFICATION</scope>
    <source>
        <strain evidence="11">Isolate ISIS603380</strain>
    </source>
</reference>
<dbReference type="FunFam" id="1.10.150.50:FF:000018">
    <property type="entry name" value="Polycomb protein scmh1 isoform 4"/>
    <property type="match status" value="1"/>
</dbReference>
<reference evidence="11" key="3">
    <citation type="submission" date="2025-09" db="UniProtKB">
        <authorList>
            <consortium name="Ensembl"/>
        </authorList>
    </citation>
    <scope>IDENTIFICATION</scope>
    <source>
        <strain evidence="11">Isolate ISIS603380</strain>
    </source>
</reference>
<keyword evidence="7" id="KW-0539">Nucleus</keyword>
<dbReference type="Pfam" id="PF12140">
    <property type="entry name" value="SLED"/>
    <property type="match status" value="1"/>
</dbReference>
<proteinExistence type="inferred from homology"/>
<evidence type="ECO:0000256" key="7">
    <source>
        <dbReference type="ARBA" id="ARBA00023242"/>
    </source>
</evidence>
<accession>G3TR32</accession>